<keyword evidence="8" id="KW-0902">Two-component regulatory system</keyword>
<dbReference type="Gene3D" id="3.30.450.20">
    <property type="entry name" value="PAS domain"/>
    <property type="match status" value="1"/>
</dbReference>
<evidence type="ECO:0000313" key="11">
    <source>
        <dbReference type="EMBL" id="MFC4768408.1"/>
    </source>
</evidence>
<evidence type="ECO:0000259" key="9">
    <source>
        <dbReference type="PROSITE" id="PS50109"/>
    </source>
</evidence>
<dbReference type="Proteomes" id="UP001596002">
    <property type="component" value="Unassembled WGS sequence"/>
</dbReference>
<keyword evidence="5" id="KW-0547">Nucleotide-binding</keyword>
<dbReference type="PANTHER" id="PTHR43065:SF10">
    <property type="entry name" value="PEROXIDE STRESS-ACTIVATED HISTIDINE KINASE MAK3"/>
    <property type="match status" value="1"/>
</dbReference>
<dbReference type="InterPro" id="IPR036097">
    <property type="entry name" value="HisK_dim/P_sf"/>
</dbReference>
<comment type="caution">
    <text evidence="11">The sequence shown here is derived from an EMBL/GenBank/DDBJ whole genome shotgun (WGS) entry which is preliminary data.</text>
</comment>
<dbReference type="EMBL" id="JBHSHC010000101">
    <property type="protein sequence ID" value="MFC4768408.1"/>
    <property type="molecule type" value="Genomic_DNA"/>
</dbReference>
<evidence type="ECO:0000256" key="4">
    <source>
        <dbReference type="ARBA" id="ARBA00022679"/>
    </source>
</evidence>
<keyword evidence="4" id="KW-0808">Transferase</keyword>
<evidence type="ECO:0000256" key="2">
    <source>
        <dbReference type="ARBA" id="ARBA00012438"/>
    </source>
</evidence>
<dbReference type="PROSITE" id="PS50113">
    <property type="entry name" value="PAC"/>
    <property type="match status" value="1"/>
</dbReference>
<keyword evidence="7 11" id="KW-0067">ATP-binding</keyword>
<dbReference type="SMART" id="SM00091">
    <property type="entry name" value="PAS"/>
    <property type="match status" value="1"/>
</dbReference>
<keyword evidence="6" id="KW-0418">Kinase</keyword>
<dbReference type="NCBIfam" id="TIGR00229">
    <property type="entry name" value="sensory_box"/>
    <property type="match status" value="1"/>
</dbReference>
<dbReference type="CDD" id="cd00130">
    <property type="entry name" value="PAS"/>
    <property type="match status" value="1"/>
</dbReference>
<dbReference type="SUPFAM" id="SSF55874">
    <property type="entry name" value="ATPase domain of HSP90 chaperone/DNA topoisomerase II/histidine kinase"/>
    <property type="match status" value="1"/>
</dbReference>
<dbReference type="RefSeq" id="WP_380026362.1">
    <property type="nucleotide sequence ID" value="NZ_JBHSHC010000101.1"/>
</dbReference>
<dbReference type="InterPro" id="IPR003594">
    <property type="entry name" value="HATPase_dom"/>
</dbReference>
<protein>
    <recommendedName>
        <fullName evidence="2">histidine kinase</fullName>
        <ecNumber evidence="2">2.7.13.3</ecNumber>
    </recommendedName>
</protein>
<evidence type="ECO:0000256" key="3">
    <source>
        <dbReference type="ARBA" id="ARBA00022553"/>
    </source>
</evidence>
<evidence type="ECO:0000313" key="12">
    <source>
        <dbReference type="Proteomes" id="UP001596002"/>
    </source>
</evidence>
<reference evidence="12" key="1">
    <citation type="journal article" date="2019" name="Int. J. Syst. Evol. Microbiol.">
        <title>The Global Catalogue of Microorganisms (GCM) 10K type strain sequencing project: providing services to taxonomists for standard genome sequencing and annotation.</title>
        <authorList>
            <consortium name="The Broad Institute Genomics Platform"/>
            <consortium name="The Broad Institute Genome Sequencing Center for Infectious Disease"/>
            <person name="Wu L."/>
            <person name="Ma J."/>
        </authorList>
    </citation>
    <scope>NUCLEOTIDE SEQUENCE [LARGE SCALE GENOMIC DNA]</scope>
    <source>
        <strain evidence="12">WYCCWR 12678</strain>
    </source>
</reference>
<organism evidence="11 12">
    <name type="scientific">Effusibacillus consociatus</name>
    <dbReference type="NCBI Taxonomy" id="1117041"/>
    <lineage>
        <taxon>Bacteria</taxon>
        <taxon>Bacillati</taxon>
        <taxon>Bacillota</taxon>
        <taxon>Bacilli</taxon>
        <taxon>Bacillales</taxon>
        <taxon>Alicyclobacillaceae</taxon>
        <taxon>Effusibacillus</taxon>
    </lineage>
</organism>
<dbReference type="SUPFAM" id="SSF47384">
    <property type="entry name" value="Homodimeric domain of signal transducing histidine kinase"/>
    <property type="match status" value="1"/>
</dbReference>
<dbReference type="InterPro" id="IPR035965">
    <property type="entry name" value="PAS-like_dom_sf"/>
</dbReference>
<dbReference type="Gene3D" id="1.10.287.130">
    <property type="match status" value="1"/>
</dbReference>
<keyword evidence="3" id="KW-0597">Phosphoprotein</keyword>
<comment type="catalytic activity">
    <reaction evidence="1">
        <text>ATP + protein L-histidine = ADP + protein N-phospho-L-histidine.</text>
        <dbReference type="EC" id="2.7.13.3"/>
    </reaction>
</comment>
<accession>A0ABV9Q3B1</accession>
<dbReference type="PROSITE" id="PS50109">
    <property type="entry name" value="HIS_KIN"/>
    <property type="match status" value="1"/>
</dbReference>
<dbReference type="GO" id="GO:0005524">
    <property type="term" value="F:ATP binding"/>
    <property type="evidence" value="ECO:0007669"/>
    <property type="project" value="UniProtKB-KW"/>
</dbReference>
<dbReference type="SMART" id="SM00387">
    <property type="entry name" value="HATPase_c"/>
    <property type="match status" value="1"/>
</dbReference>
<evidence type="ECO:0000256" key="5">
    <source>
        <dbReference type="ARBA" id="ARBA00022741"/>
    </source>
</evidence>
<dbReference type="InterPro" id="IPR004358">
    <property type="entry name" value="Sig_transdc_His_kin-like_C"/>
</dbReference>
<dbReference type="InterPro" id="IPR003661">
    <property type="entry name" value="HisK_dim/P_dom"/>
</dbReference>
<dbReference type="PRINTS" id="PR00344">
    <property type="entry name" value="BCTRLSENSOR"/>
</dbReference>
<dbReference type="InterPro" id="IPR005467">
    <property type="entry name" value="His_kinase_dom"/>
</dbReference>
<dbReference type="Pfam" id="PF02518">
    <property type="entry name" value="HATPase_c"/>
    <property type="match status" value="1"/>
</dbReference>
<evidence type="ECO:0000256" key="7">
    <source>
        <dbReference type="ARBA" id="ARBA00022840"/>
    </source>
</evidence>
<dbReference type="CDD" id="cd00082">
    <property type="entry name" value="HisKA"/>
    <property type="match status" value="1"/>
</dbReference>
<feature type="domain" description="PAC" evidence="10">
    <location>
        <begin position="77"/>
        <end position="130"/>
    </location>
</feature>
<dbReference type="EC" id="2.7.13.3" evidence="2"/>
<dbReference type="PANTHER" id="PTHR43065">
    <property type="entry name" value="SENSOR HISTIDINE KINASE"/>
    <property type="match status" value="1"/>
</dbReference>
<name>A0ABV9Q3B1_9BACL</name>
<evidence type="ECO:0000256" key="8">
    <source>
        <dbReference type="ARBA" id="ARBA00023012"/>
    </source>
</evidence>
<proteinExistence type="predicted"/>
<dbReference type="Pfam" id="PF00512">
    <property type="entry name" value="HisKA"/>
    <property type="match status" value="1"/>
</dbReference>
<dbReference type="SUPFAM" id="SSF55785">
    <property type="entry name" value="PYP-like sensor domain (PAS domain)"/>
    <property type="match status" value="1"/>
</dbReference>
<dbReference type="InterPro" id="IPR036890">
    <property type="entry name" value="HATPase_C_sf"/>
</dbReference>
<feature type="domain" description="Histidine kinase" evidence="9">
    <location>
        <begin position="143"/>
        <end position="346"/>
    </location>
</feature>
<evidence type="ECO:0000256" key="1">
    <source>
        <dbReference type="ARBA" id="ARBA00000085"/>
    </source>
</evidence>
<dbReference type="Pfam" id="PF13426">
    <property type="entry name" value="PAS_9"/>
    <property type="match status" value="1"/>
</dbReference>
<dbReference type="Gene3D" id="3.30.565.10">
    <property type="entry name" value="Histidine kinase-like ATPase, C-terminal domain"/>
    <property type="match status" value="1"/>
</dbReference>
<evidence type="ECO:0000259" key="10">
    <source>
        <dbReference type="PROSITE" id="PS50113"/>
    </source>
</evidence>
<dbReference type="InterPro" id="IPR000700">
    <property type="entry name" value="PAS-assoc_C"/>
</dbReference>
<gene>
    <name evidence="11" type="ORF">ACFO8Q_13740</name>
</gene>
<dbReference type="SMART" id="SM00388">
    <property type="entry name" value="HisKA"/>
    <property type="match status" value="1"/>
</dbReference>
<sequence>MELEINDKIVKTALVGIVAVDQDGNIISINESAISILSNEPLSADELIGRSYLDVFLKGNKFTHTGQYTSALIETLETGEPCLQKELSYRNKTLLVDSSPLIDDKRKVVGAISIFRDITDKRILEERLRQAEKFAAIGQLSAGLAHELLNPLTVIKGFLQLYEKGDMQGTESWRILLDEVNKVSRLVNDFLLLTNPSAPKYQSISLQDLLVDVANEFASVAEHKQIQVHLDIETNFPDIMADLHQIRQVMVNLLMNAFDCLSPGGEIRIRSIRDNETIILSVFNNGPVIPNDIRPRIFDPFFTTKDHGQGLGLAISYRIVENHRGHMFVESLEGKGTTFTIQLPIR</sequence>
<evidence type="ECO:0000256" key="6">
    <source>
        <dbReference type="ARBA" id="ARBA00022777"/>
    </source>
</evidence>
<dbReference type="InterPro" id="IPR000014">
    <property type="entry name" value="PAS"/>
</dbReference>
<keyword evidence="12" id="KW-1185">Reference proteome</keyword>